<reference evidence="3 4" key="1">
    <citation type="submission" date="2021-01" db="EMBL/GenBank/DDBJ databases">
        <title>Whole genome shotgun sequence of Microbispora amethystogenes NBRC 101907.</title>
        <authorList>
            <person name="Komaki H."/>
            <person name="Tamura T."/>
        </authorList>
    </citation>
    <scope>NUCLEOTIDE SEQUENCE [LARGE SCALE GENOMIC DNA]</scope>
    <source>
        <strain evidence="3 4">NBRC 101907</strain>
    </source>
</reference>
<accession>A0ABQ4F8V2</accession>
<dbReference type="InterPro" id="IPR052019">
    <property type="entry name" value="F420H2_bilvrd_red/Heme_oxyg"/>
</dbReference>
<dbReference type="InterPro" id="IPR012349">
    <property type="entry name" value="Split_barrel_FMN-bd"/>
</dbReference>
<proteinExistence type="predicted"/>
<dbReference type="Gene3D" id="2.30.110.10">
    <property type="entry name" value="Electron Transport, Fmn-binding Protein, Chain A"/>
    <property type="match status" value="1"/>
</dbReference>
<sequence>MSKLDENAVALLREPIHAWVTTVRPDGSLHNTVVWVTVDGDDVVFNTAVGRAKERHLRGNPQVSVSVLDPNDAFRFVSVSGTATLELDGADTVIDGLAKKYLGVDTYPFRQPGEQRVTVRVVPEKVISSPGR</sequence>
<evidence type="ECO:0000256" key="1">
    <source>
        <dbReference type="ARBA" id="ARBA00023002"/>
    </source>
</evidence>
<dbReference type="Proteomes" id="UP000651728">
    <property type="component" value="Unassembled WGS sequence"/>
</dbReference>
<dbReference type="PANTHER" id="PTHR35176:SF6">
    <property type="entry name" value="HEME OXYGENASE HI_0854-RELATED"/>
    <property type="match status" value="1"/>
</dbReference>
<dbReference type="InterPro" id="IPR011576">
    <property type="entry name" value="Pyridox_Oxase_N"/>
</dbReference>
<dbReference type="Pfam" id="PF01243">
    <property type="entry name" value="PNPOx_N"/>
    <property type="match status" value="1"/>
</dbReference>
<comment type="caution">
    <text evidence="3">The sequence shown here is derived from an EMBL/GenBank/DDBJ whole genome shotgun (WGS) entry which is preliminary data.</text>
</comment>
<dbReference type="PANTHER" id="PTHR35176">
    <property type="entry name" value="HEME OXYGENASE HI_0854-RELATED"/>
    <property type="match status" value="1"/>
</dbReference>
<protein>
    <recommendedName>
        <fullName evidence="2">Pyridoxamine 5'-phosphate oxidase N-terminal domain-containing protein</fullName>
    </recommendedName>
</protein>
<evidence type="ECO:0000313" key="3">
    <source>
        <dbReference type="EMBL" id="GIH31188.1"/>
    </source>
</evidence>
<gene>
    <name evidence="3" type="ORF">Mam01_13520</name>
</gene>
<dbReference type="RefSeq" id="WP_204284524.1">
    <property type="nucleotide sequence ID" value="NZ_BAABEJ010000005.1"/>
</dbReference>
<dbReference type="EMBL" id="BOOB01000009">
    <property type="protein sequence ID" value="GIH31188.1"/>
    <property type="molecule type" value="Genomic_DNA"/>
</dbReference>
<feature type="domain" description="Pyridoxamine 5'-phosphate oxidase N-terminal" evidence="2">
    <location>
        <begin position="4"/>
        <end position="126"/>
    </location>
</feature>
<dbReference type="InterPro" id="IPR019920">
    <property type="entry name" value="F420-binding_dom_put"/>
</dbReference>
<keyword evidence="4" id="KW-1185">Reference proteome</keyword>
<evidence type="ECO:0000313" key="4">
    <source>
        <dbReference type="Proteomes" id="UP000651728"/>
    </source>
</evidence>
<name>A0ABQ4F8V2_9ACTN</name>
<keyword evidence="1" id="KW-0560">Oxidoreductase</keyword>
<organism evidence="3 4">
    <name type="scientific">Microbispora amethystogenes</name>
    <dbReference type="NCBI Taxonomy" id="1427754"/>
    <lineage>
        <taxon>Bacteria</taxon>
        <taxon>Bacillati</taxon>
        <taxon>Actinomycetota</taxon>
        <taxon>Actinomycetes</taxon>
        <taxon>Streptosporangiales</taxon>
        <taxon>Streptosporangiaceae</taxon>
        <taxon>Microbispora</taxon>
    </lineage>
</organism>
<dbReference type="NCBIfam" id="TIGR03618">
    <property type="entry name" value="Rv1155_F420"/>
    <property type="match status" value="1"/>
</dbReference>
<dbReference type="SUPFAM" id="SSF50475">
    <property type="entry name" value="FMN-binding split barrel"/>
    <property type="match status" value="1"/>
</dbReference>
<evidence type="ECO:0000259" key="2">
    <source>
        <dbReference type="Pfam" id="PF01243"/>
    </source>
</evidence>